<keyword evidence="3" id="KW-1185">Reference proteome</keyword>
<dbReference type="EMBL" id="JAHZUY010000007">
    <property type="protein sequence ID" value="MBW8268895.1"/>
    <property type="molecule type" value="Genomic_DNA"/>
</dbReference>
<sequence length="276" mass="28120">MTNPTPGAPSAFPSPQGGPGSDAAALFSLAGRIALVTGASGVLGTHFARVLHAAGAAVVLAARRTEAVAALAAALGPERALAVPLDVTDPASVAAACDMAEARFGAPCDVIVNNAGVAVTRPLLEQSVEDWDRVLDVNLRGCFLVAREAARRLVAARRPGTIVNIASVLGERVIAGVAGYTAAKAGLIHLTRQLAVELARYGIRANALAPGYVATPLNADFFASEAGQAMIRRIPQRRLGRPEDLTGPLLLLASEAGAHMTGAVLTVDGGHSVNPL</sequence>
<comment type="similarity">
    <text evidence="1">Belongs to the short-chain dehydrogenases/reductases (SDR) family.</text>
</comment>
<gene>
    <name evidence="2" type="ORF">K1J50_05290</name>
</gene>
<evidence type="ECO:0000256" key="1">
    <source>
        <dbReference type="ARBA" id="ARBA00006484"/>
    </source>
</evidence>
<dbReference type="Gene3D" id="3.40.50.720">
    <property type="entry name" value="NAD(P)-binding Rossmann-like Domain"/>
    <property type="match status" value="1"/>
</dbReference>
<organism evidence="2 3">
    <name type="scientific">Caldovatus aquaticus</name>
    <dbReference type="NCBI Taxonomy" id="2865671"/>
    <lineage>
        <taxon>Bacteria</taxon>
        <taxon>Pseudomonadati</taxon>
        <taxon>Pseudomonadota</taxon>
        <taxon>Alphaproteobacteria</taxon>
        <taxon>Acetobacterales</taxon>
        <taxon>Roseomonadaceae</taxon>
        <taxon>Caldovatus</taxon>
    </lineage>
</organism>
<dbReference type="InterPro" id="IPR002347">
    <property type="entry name" value="SDR_fam"/>
</dbReference>
<dbReference type="CDD" id="cd05233">
    <property type="entry name" value="SDR_c"/>
    <property type="match status" value="1"/>
</dbReference>
<reference evidence="2 3" key="1">
    <citation type="submission" date="2021-08" db="EMBL/GenBank/DDBJ databases">
        <title>Caldovatus sediminis gen. nov., sp. nov., a moderately thermophilic bacterium isolated from a hot spring.</title>
        <authorList>
            <person name="Hu C.-J."/>
            <person name="Li W.-J."/>
            <person name="Xian W.-D."/>
        </authorList>
    </citation>
    <scope>NUCLEOTIDE SEQUENCE [LARGE SCALE GENOMIC DNA]</scope>
    <source>
        <strain evidence="2 3">SYSU G05006</strain>
    </source>
</reference>
<dbReference type="PRINTS" id="PR00080">
    <property type="entry name" value="SDRFAMILY"/>
</dbReference>
<dbReference type="SUPFAM" id="SSF51735">
    <property type="entry name" value="NAD(P)-binding Rossmann-fold domains"/>
    <property type="match status" value="1"/>
</dbReference>
<dbReference type="InterPro" id="IPR036291">
    <property type="entry name" value="NAD(P)-bd_dom_sf"/>
</dbReference>
<name>A0ABS7EZT3_9PROT</name>
<dbReference type="InterPro" id="IPR020904">
    <property type="entry name" value="Sc_DH/Rdtase_CS"/>
</dbReference>
<comment type="caution">
    <text evidence="2">The sequence shown here is derived from an EMBL/GenBank/DDBJ whole genome shotgun (WGS) entry which is preliminary data.</text>
</comment>
<dbReference type="PANTHER" id="PTHR42760:SF135">
    <property type="entry name" value="BLL7886 PROTEIN"/>
    <property type="match status" value="1"/>
</dbReference>
<proteinExistence type="inferred from homology"/>
<dbReference type="PROSITE" id="PS00061">
    <property type="entry name" value="ADH_SHORT"/>
    <property type="match status" value="1"/>
</dbReference>
<evidence type="ECO:0000313" key="3">
    <source>
        <dbReference type="Proteomes" id="UP001519924"/>
    </source>
</evidence>
<protein>
    <submittedName>
        <fullName evidence="2">SDR family oxidoreductase</fullName>
    </submittedName>
</protein>
<dbReference type="Pfam" id="PF13561">
    <property type="entry name" value="adh_short_C2"/>
    <property type="match status" value="1"/>
</dbReference>
<evidence type="ECO:0000313" key="2">
    <source>
        <dbReference type="EMBL" id="MBW8268895.1"/>
    </source>
</evidence>
<accession>A0ABS7EZT3</accession>
<dbReference type="PANTHER" id="PTHR42760">
    <property type="entry name" value="SHORT-CHAIN DEHYDROGENASES/REDUCTASES FAMILY MEMBER"/>
    <property type="match status" value="1"/>
</dbReference>
<dbReference type="Proteomes" id="UP001519924">
    <property type="component" value="Unassembled WGS sequence"/>
</dbReference>
<dbReference type="PRINTS" id="PR00081">
    <property type="entry name" value="GDHRDH"/>
</dbReference>
<dbReference type="RefSeq" id="WP_220116392.1">
    <property type="nucleotide sequence ID" value="NZ_JAHZUY010000007.1"/>
</dbReference>